<evidence type="ECO:0000256" key="1">
    <source>
        <dbReference type="SAM" id="Coils"/>
    </source>
</evidence>
<dbReference type="PANTHER" id="PTHR16230:SF3">
    <property type="entry name" value="BIOGENESIS OF LYSOSOMAL ORGANELLES COMPLEX-1, SUBUNIT 4, CAPPUCCINO"/>
    <property type="match status" value="1"/>
</dbReference>
<name>A0A9N9SEF3_PHACE</name>
<evidence type="ECO:0000259" key="2">
    <source>
        <dbReference type="Pfam" id="PF01541"/>
    </source>
</evidence>
<accession>A0A9N9SEF3</accession>
<evidence type="ECO:0000313" key="3">
    <source>
        <dbReference type="EMBL" id="CAG9818791.1"/>
    </source>
</evidence>
<dbReference type="Pfam" id="PF01541">
    <property type="entry name" value="GIY-YIG"/>
    <property type="match status" value="1"/>
</dbReference>
<reference evidence="3" key="2">
    <citation type="submission" date="2022-10" db="EMBL/GenBank/DDBJ databases">
        <authorList>
            <consortium name="ENA_rothamsted_submissions"/>
            <consortium name="culmorum"/>
            <person name="King R."/>
        </authorList>
    </citation>
    <scope>NUCLEOTIDE SEQUENCE</scope>
</reference>
<dbReference type="InterPro" id="IPR024857">
    <property type="entry name" value="Cappuccino"/>
</dbReference>
<dbReference type="Gene3D" id="3.40.1440.10">
    <property type="entry name" value="GIY-YIG endonuclease"/>
    <property type="match status" value="1"/>
</dbReference>
<keyword evidence="4" id="KW-1185">Reference proteome</keyword>
<reference evidence="3" key="1">
    <citation type="submission" date="2022-01" db="EMBL/GenBank/DDBJ databases">
        <authorList>
            <person name="King R."/>
        </authorList>
    </citation>
    <scope>NUCLEOTIDE SEQUENCE</scope>
</reference>
<protein>
    <recommendedName>
        <fullName evidence="2">GIY-YIG domain-containing protein</fullName>
    </recommendedName>
</protein>
<dbReference type="EMBL" id="OU896708">
    <property type="protein sequence ID" value="CAG9818791.1"/>
    <property type="molecule type" value="Genomic_DNA"/>
</dbReference>
<dbReference type="GO" id="GO:0031083">
    <property type="term" value="C:BLOC-1 complex"/>
    <property type="evidence" value="ECO:0007669"/>
    <property type="project" value="TreeGrafter"/>
</dbReference>
<organism evidence="3 4">
    <name type="scientific">Phaedon cochleariae</name>
    <name type="common">Mustard beetle</name>
    <dbReference type="NCBI Taxonomy" id="80249"/>
    <lineage>
        <taxon>Eukaryota</taxon>
        <taxon>Metazoa</taxon>
        <taxon>Ecdysozoa</taxon>
        <taxon>Arthropoda</taxon>
        <taxon>Hexapoda</taxon>
        <taxon>Insecta</taxon>
        <taxon>Pterygota</taxon>
        <taxon>Neoptera</taxon>
        <taxon>Endopterygota</taxon>
        <taxon>Coleoptera</taxon>
        <taxon>Polyphaga</taxon>
        <taxon>Cucujiformia</taxon>
        <taxon>Chrysomeloidea</taxon>
        <taxon>Chrysomelidae</taxon>
        <taxon>Chrysomelinae</taxon>
        <taxon>Chrysomelini</taxon>
        <taxon>Phaedon</taxon>
    </lineage>
</organism>
<dbReference type="OrthoDB" id="6777290at2759"/>
<feature type="domain" description="GIY-YIG" evidence="2">
    <location>
        <begin position="66"/>
        <end position="101"/>
    </location>
</feature>
<proteinExistence type="predicted"/>
<dbReference type="InterPro" id="IPR035901">
    <property type="entry name" value="GIY-YIG_endonuc_sf"/>
</dbReference>
<dbReference type="Proteomes" id="UP001153737">
    <property type="component" value="Chromosome 2"/>
</dbReference>
<dbReference type="AlphaFoldDB" id="A0A9N9SEF3"/>
<keyword evidence="1" id="KW-0175">Coiled coil</keyword>
<dbReference type="PANTHER" id="PTHR16230">
    <property type="entry name" value="CAPPUCCINO"/>
    <property type="match status" value="1"/>
</dbReference>
<dbReference type="CDD" id="cd10442">
    <property type="entry name" value="GIY-YIG_PLEs"/>
    <property type="match status" value="1"/>
</dbReference>
<evidence type="ECO:0000313" key="4">
    <source>
        <dbReference type="Proteomes" id="UP001153737"/>
    </source>
</evidence>
<sequence length="336" mass="38882">MRKLKNGSKILTSPKLTLRYSTTFQADKKNSRRIPIPYNPKYTKGLDKVFKDLGNPKDKVDTLEKSGIYEISCNDCDKTYIGQTRRPIKTRFKEHIAHLKYGRLDKSCVAEHMFNHNHNTHITNLKLVKQVNNIRKLDAYESLEIFKNSNRVMNKDNGPIPYSPLYSLFKSVSGSIEEMLARLEEFQTMLYFVTQDRIDYNDILTSIPNYGVEFDQICNKIDTLESLISHIQSNLDQLEHEIEKAETELGCTETSAIKVTNIFTPLFELRVRTLVPELLCYKCLDARRTRIILFGVITSAAQELQYRLSQNFQAISRYLGYLTFEKNLKKLGGKAL</sequence>
<dbReference type="InterPro" id="IPR000305">
    <property type="entry name" value="GIY-YIG_endonuc"/>
</dbReference>
<gene>
    <name evidence="3" type="ORF">PHAECO_LOCUS6312</name>
</gene>
<dbReference type="SUPFAM" id="SSF82771">
    <property type="entry name" value="GIY-YIG endonuclease"/>
    <property type="match status" value="1"/>
</dbReference>
<feature type="coiled-coil region" evidence="1">
    <location>
        <begin position="221"/>
        <end position="255"/>
    </location>
</feature>